<dbReference type="EMBL" id="BRPB01000629">
    <property type="protein sequence ID" value="GLA56340.1"/>
    <property type="molecule type" value="Genomic_DNA"/>
</dbReference>
<evidence type="ECO:0000313" key="2">
    <source>
        <dbReference type="EMBL" id="GLA56340.1"/>
    </source>
</evidence>
<feature type="region of interest" description="Disordered" evidence="1">
    <location>
        <begin position="1"/>
        <end position="35"/>
    </location>
</feature>
<protein>
    <submittedName>
        <fullName evidence="2">Uncharacterized protein</fullName>
    </submittedName>
</protein>
<reference evidence="2" key="1">
    <citation type="submission" date="2022-07" db="EMBL/GenBank/DDBJ databases">
        <title>Taxonomy of Aspergillus series Nigri: significant species reduction supported by multi-species coalescent approaches.</title>
        <authorList>
            <person name="Bian C."/>
            <person name="Kusuya Y."/>
            <person name="Sklenar F."/>
            <person name="D'hooge E."/>
            <person name="Yaguchi T."/>
            <person name="Takahashi H."/>
            <person name="Hubka V."/>
        </authorList>
    </citation>
    <scope>NUCLEOTIDE SEQUENCE</scope>
    <source>
        <strain evidence="2">IFM 63604</strain>
    </source>
</reference>
<gene>
    <name evidence="2" type="ORF">AnigIFM63604_009300</name>
</gene>
<sequence>MMESMDHPPIGTDSLTNPHTGASLESTQTTPVGPRSFALGLTRGYAADWTVPDALRELYQNWKDAILQTHSQISLLDFQPRCTVTDDQNEITFTVENPSAAPDPAGHPPVLGFIRFNVTQGRAEFANFGAALDE</sequence>
<evidence type="ECO:0000313" key="3">
    <source>
        <dbReference type="Proteomes" id="UP001144191"/>
    </source>
</evidence>
<organism evidence="2 3">
    <name type="scientific">Aspergillus niger</name>
    <dbReference type="NCBI Taxonomy" id="5061"/>
    <lineage>
        <taxon>Eukaryota</taxon>
        <taxon>Fungi</taxon>
        <taxon>Dikarya</taxon>
        <taxon>Ascomycota</taxon>
        <taxon>Pezizomycotina</taxon>
        <taxon>Eurotiomycetes</taxon>
        <taxon>Eurotiomycetidae</taxon>
        <taxon>Eurotiales</taxon>
        <taxon>Aspergillaceae</taxon>
        <taxon>Aspergillus</taxon>
        <taxon>Aspergillus subgen. Circumdati</taxon>
    </lineage>
</organism>
<feature type="non-terminal residue" evidence="2">
    <location>
        <position position="1"/>
    </location>
</feature>
<evidence type="ECO:0000256" key="1">
    <source>
        <dbReference type="SAM" id="MobiDB-lite"/>
    </source>
</evidence>
<comment type="caution">
    <text evidence="2">The sequence shown here is derived from an EMBL/GenBank/DDBJ whole genome shotgun (WGS) entry which is preliminary data.</text>
</comment>
<dbReference type="Proteomes" id="UP001144191">
    <property type="component" value="Unassembled WGS sequence"/>
</dbReference>
<name>A0A9W6AC75_ASPNG</name>
<dbReference type="AlphaFoldDB" id="A0A9W6AC75"/>
<feature type="compositionally biased region" description="Polar residues" evidence="1">
    <location>
        <begin position="13"/>
        <end position="31"/>
    </location>
</feature>
<proteinExistence type="predicted"/>
<accession>A0A9W6AC75</accession>